<comment type="caution">
    <text evidence="4">The sequence shown here is derived from an EMBL/GenBank/DDBJ whole genome shotgun (WGS) entry which is preliminary data.</text>
</comment>
<proteinExistence type="predicted"/>
<dbReference type="PANTHER" id="PTHR43479">
    <property type="entry name" value="ACREF/ENVCD OPERON REPRESSOR-RELATED"/>
    <property type="match status" value="1"/>
</dbReference>
<feature type="domain" description="HTH tetR-type" evidence="3">
    <location>
        <begin position="38"/>
        <end position="98"/>
    </location>
</feature>
<name>A0A401FRT5_9BACT</name>
<evidence type="ECO:0000256" key="1">
    <source>
        <dbReference type="ARBA" id="ARBA00023125"/>
    </source>
</evidence>
<dbReference type="PROSITE" id="PS50977">
    <property type="entry name" value="HTH_TETR_2"/>
    <property type="match status" value="1"/>
</dbReference>
<reference evidence="5" key="1">
    <citation type="submission" date="2017-11" db="EMBL/GenBank/DDBJ databases">
        <authorList>
            <person name="Watanabe M."/>
            <person name="Kojima H."/>
        </authorList>
    </citation>
    <scope>NUCLEOTIDE SEQUENCE [LARGE SCALE GENOMIC DNA]</scope>
    <source>
        <strain evidence="5">Tokyo 01</strain>
    </source>
</reference>
<reference evidence="5" key="2">
    <citation type="submission" date="2019-01" db="EMBL/GenBank/DDBJ databases">
        <title>Genome sequence of Desulfonema ishimotonii strain Tokyo 01.</title>
        <authorList>
            <person name="Fukui M."/>
        </authorList>
    </citation>
    <scope>NUCLEOTIDE SEQUENCE [LARGE SCALE GENOMIC DNA]</scope>
    <source>
        <strain evidence="5">Tokyo 01</strain>
    </source>
</reference>
<organism evidence="4 5">
    <name type="scientific">Desulfonema ishimotonii</name>
    <dbReference type="NCBI Taxonomy" id="45657"/>
    <lineage>
        <taxon>Bacteria</taxon>
        <taxon>Pseudomonadati</taxon>
        <taxon>Thermodesulfobacteriota</taxon>
        <taxon>Desulfobacteria</taxon>
        <taxon>Desulfobacterales</taxon>
        <taxon>Desulfococcaceae</taxon>
        <taxon>Desulfonema</taxon>
    </lineage>
</organism>
<dbReference type="InterPro" id="IPR041490">
    <property type="entry name" value="KstR2_TetR_C"/>
</dbReference>
<dbReference type="SUPFAM" id="SSF46689">
    <property type="entry name" value="Homeodomain-like"/>
    <property type="match status" value="1"/>
</dbReference>
<sequence>MDYAQFKKLIAESKEDLYKKTFAENRDSIRVKKEQTAMRNLEKIFCAVLRISNEKGFQTMSMRDLSKAANLSMGALYAYFSSKEELLGMLQRQGRELVRQMLTEQIEKEKTASARLRVAIKISLYLSEAMQPWFYFSYMETKNLNEKERKKAIAGELHTETMITDILASGEAEGIFRHRNHRLSASVINAMLQEWYLKRWKYARRGISVDHYAGFILDFVESFYLTPPTVPSHHK</sequence>
<evidence type="ECO:0000313" key="5">
    <source>
        <dbReference type="Proteomes" id="UP000288096"/>
    </source>
</evidence>
<dbReference type="Gene3D" id="1.10.10.60">
    <property type="entry name" value="Homeodomain-like"/>
    <property type="match status" value="1"/>
</dbReference>
<dbReference type="SUPFAM" id="SSF48498">
    <property type="entry name" value="Tetracyclin repressor-like, C-terminal domain"/>
    <property type="match status" value="1"/>
</dbReference>
<keyword evidence="5" id="KW-1185">Reference proteome</keyword>
<dbReference type="GO" id="GO:0003677">
    <property type="term" value="F:DNA binding"/>
    <property type="evidence" value="ECO:0007669"/>
    <property type="project" value="UniProtKB-UniRule"/>
</dbReference>
<evidence type="ECO:0000256" key="2">
    <source>
        <dbReference type="PROSITE-ProRule" id="PRU00335"/>
    </source>
</evidence>
<keyword evidence="1 2" id="KW-0238">DNA-binding</keyword>
<dbReference type="PRINTS" id="PR00455">
    <property type="entry name" value="HTHTETR"/>
</dbReference>
<dbReference type="EMBL" id="BEXT01000001">
    <property type="protein sequence ID" value="GBC59668.1"/>
    <property type="molecule type" value="Genomic_DNA"/>
</dbReference>
<evidence type="ECO:0000313" key="4">
    <source>
        <dbReference type="EMBL" id="GBC59668.1"/>
    </source>
</evidence>
<dbReference type="Gene3D" id="1.10.357.10">
    <property type="entry name" value="Tetracycline Repressor, domain 2"/>
    <property type="match status" value="1"/>
</dbReference>
<dbReference type="AlphaFoldDB" id="A0A401FRT5"/>
<dbReference type="InterPro" id="IPR001647">
    <property type="entry name" value="HTH_TetR"/>
</dbReference>
<gene>
    <name evidence="4" type="ORF">DENIS_0609</name>
</gene>
<dbReference type="InterPro" id="IPR050624">
    <property type="entry name" value="HTH-type_Tx_Regulator"/>
</dbReference>
<dbReference type="InterPro" id="IPR023772">
    <property type="entry name" value="DNA-bd_HTH_TetR-type_CS"/>
</dbReference>
<dbReference type="PANTHER" id="PTHR43479:SF11">
    <property type="entry name" value="ACREF_ENVCD OPERON REPRESSOR-RELATED"/>
    <property type="match status" value="1"/>
</dbReference>
<evidence type="ECO:0000259" key="3">
    <source>
        <dbReference type="PROSITE" id="PS50977"/>
    </source>
</evidence>
<dbReference type="PROSITE" id="PS01081">
    <property type="entry name" value="HTH_TETR_1"/>
    <property type="match status" value="1"/>
</dbReference>
<feature type="DNA-binding region" description="H-T-H motif" evidence="2">
    <location>
        <begin position="61"/>
        <end position="80"/>
    </location>
</feature>
<dbReference type="Pfam" id="PF00440">
    <property type="entry name" value="TetR_N"/>
    <property type="match status" value="1"/>
</dbReference>
<dbReference type="Proteomes" id="UP000288096">
    <property type="component" value="Unassembled WGS sequence"/>
</dbReference>
<dbReference type="InterPro" id="IPR036271">
    <property type="entry name" value="Tet_transcr_reg_TetR-rel_C_sf"/>
</dbReference>
<dbReference type="OrthoDB" id="9808189at2"/>
<dbReference type="InterPro" id="IPR009057">
    <property type="entry name" value="Homeodomain-like_sf"/>
</dbReference>
<accession>A0A401FRT5</accession>
<protein>
    <submittedName>
        <fullName evidence="4">TetR family transcriptional regulator</fullName>
    </submittedName>
</protein>
<dbReference type="Pfam" id="PF17932">
    <property type="entry name" value="TetR_C_24"/>
    <property type="match status" value="1"/>
</dbReference>